<dbReference type="SUPFAM" id="SSF54523">
    <property type="entry name" value="Pili subunits"/>
    <property type="match status" value="1"/>
</dbReference>
<feature type="transmembrane region" description="Helical" evidence="6">
    <location>
        <begin position="12"/>
        <end position="32"/>
    </location>
</feature>
<gene>
    <name evidence="7" type="primary">epsG</name>
    <name evidence="7" type="ORF">BWY43_00419</name>
</gene>
<comment type="subcellular location">
    <subcellularLocation>
        <location evidence="1">Membrane</location>
        <topology evidence="1">Single-pass membrane protein</topology>
    </subcellularLocation>
</comment>
<name>A0A1V5SDN1_9BACT</name>
<keyword evidence="5 6" id="KW-0472">Membrane</keyword>
<dbReference type="PRINTS" id="PR00813">
    <property type="entry name" value="BCTERIALGSPG"/>
</dbReference>
<keyword evidence="4 6" id="KW-1133">Transmembrane helix</keyword>
<dbReference type="PANTHER" id="PTHR30093:SF44">
    <property type="entry name" value="TYPE II SECRETION SYSTEM CORE PROTEIN G"/>
    <property type="match status" value="1"/>
</dbReference>
<evidence type="ECO:0000313" key="7">
    <source>
        <dbReference type="EMBL" id="OQA52630.1"/>
    </source>
</evidence>
<dbReference type="AlphaFoldDB" id="A0A1V5SDN1"/>
<dbReference type="Proteomes" id="UP000485367">
    <property type="component" value="Unassembled WGS sequence"/>
</dbReference>
<organism evidence="7">
    <name type="scientific">candidate division WS2 bacterium ADurb.Bin280</name>
    <dbReference type="NCBI Taxonomy" id="1852829"/>
    <lineage>
        <taxon>Bacteria</taxon>
        <taxon>candidate division WS2</taxon>
    </lineage>
</organism>
<evidence type="ECO:0000256" key="1">
    <source>
        <dbReference type="ARBA" id="ARBA00004167"/>
    </source>
</evidence>
<dbReference type="InterPro" id="IPR045584">
    <property type="entry name" value="Pilin-like"/>
</dbReference>
<dbReference type="PANTHER" id="PTHR30093">
    <property type="entry name" value="GENERAL SECRETION PATHWAY PROTEIN G"/>
    <property type="match status" value="1"/>
</dbReference>
<proteinExistence type="predicted"/>
<dbReference type="InterPro" id="IPR000983">
    <property type="entry name" value="Bac_GSPG_pilin"/>
</dbReference>
<dbReference type="Pfam" id="PF07963">
    <property type="entry name" value="N_methyl"/>
    <property type="match status" value="1"/>
</dbReference>
<evidence type="ECO:0000256" key="5">
    <source>
        <dbReference type="ARBA" id="ARBA00023136"/>
    </source>
</evidence>
<evidence type="ECO:0000256" key="2">
    <source>
        <dbReference type="ARBA" id="ARBA00022481"/>
    </source>
</evidence>
<dbReference type="GO" id="GO:0015627">
    <property type="term" value="C:type II protein secretion system complex"/>
    <property type="evidence" value="ECO:0007669"/>
    <property type="project" value="InterPro"/>
</dbReference>
<dbReference type="EMBL" id="MWBO01000026">
    <property type="protein sequence ID" value="OQA52630.1"/>
    <property type="molecule type" value="Genomic_DNA"/>
</dbReference>
<keyword evidence="3 6" id="KW-0812">Transmembrane</keyword>
<dbReference type="NCBIfam" id="TIGR02532">
    <property type="entry name" value="IV_pilin_GFxxxE"/>
    <property type="match status" value="1"/>
</dbReference>
<sequence>MKKKAFTLVELLIVVVIIGILATIVTLALSSYSAKAKNVKAKTAIEEVQKAIQIMAADEDGFPADCVSSTRYIDIQQGGASSGDSKCTSGDLKLISAPKDGKNNPIKLQYTSETNYRISGKTADEAGKCWYVSATSKEGLSEPTDSTTYCP</sequence>
<dbReference type="Gene3D" id="3.30.700.10">
    <property type="entry name" value="Glycoprotein, Type 4 Pilin"/>
    <property type="match status" value="1"/>
</dbReference>
<dbReference type="GO" id="GO:0015628">
    <property type="term" value="P:protein secretion by the type II secretion system"/>
    <property type="evidence" value="ECO:0007669"/>
    <property type="project" value="InterPro"/>
</dbReference>
<evidence type="ECO:0000256" key="6">
    <source>
        <dbReference type="SAM" id="Phobius"/>
    </source>
</evidence>
<keyword evidence="2" id="KW-0488">Methylation</keyword>
<dbReference type="InterPro" id="IPR012902">
    <property type="entry name" value="N_methyl_site"/>
</dbReference>
<reference evidence="7" key="1">
    <citation type="submission" date="2017-02" db="EMBL/GenBank/DDBJ databases">
        <title>Delving into the versatile metabolic prowess of the omnipresent phylum Bacteroidetes.</title>
        <authorList>
            <person name="Nobu M.K."/>
            <person name="Mei R."/>
            <person name="Narihiro T."/>
            <person name="Kuroda K."/>
            <person name="Liu W.-T."/>
        </authorList>
    </citation>
    <scope>NUCLEOTIDE SEQUENCE</scope>
    <source>
        <strain evidence="7">ADurb.Bin280</strain>
    </source>
</reference>
<evidence type="ECO:0000256" key="4">
    <source>
        <dbReference type="ARBA" id="ARBA00022989"/>
    </source>
</evidence>
<accession>A0A1V5SDN1</accession>
<dbReference type="GO" id="GO:0016020">
    <property type="term" value="C:membrane"/>
    <property type="evidence" value="ECO:0007669"/>
    <property type="project" value="UniProtKB-SubCell"/>
</dbReference>
<protein>
    <submittedName>
        <fullName evidence="7">Type II secretion system protein G</fullName>
    </submittedName>
</protein>
<evidence type="ECO:0000256" key="3">
    <source>
        <dbReference type="ARBA" id="ARBA00022692"/>
    </source>
</evidence>
<comment type="caution">
    <text evidence="7">The sequence shown here is derived from an EMBL/GenBank/DDBJ whole genome shotgun (WGS) entry which is preliminary data.</text>
</comment>